<dbReference type="EMBL" id="JOKZ01000347">
    <property type="protein sequence ID" value="KKO99200.1"/>
    <property type="molecule type" value="Genomic_DNA"/>
</dbReference>
<dbReference type="SMART" id="SM00829">
    <property type="entry name" value="PKS_ER"/>
    <property type="match status" value="1"/>
</dbReference>
<evidence type="ECO:0000313" key="3">
    <source>
        <dbReference type="Proteomes" id="UP000034112"/>
    </source>
</evidence>
<accession>A0A0F9X1U4</accession>
<dbReference type="PANTHER" id="PTHR45033:SF2">
    <property type="entry name" value="ZINC-TYPE ALCOHOL DEHYDROGENASE-LIKE PROTEIN C1773.06C"/>
    <property type="match status" value="1"/>
</dbReference>
<dbReference type="InterPro" id="IPR011032">
    <property type="entry name" value="GroES-like_sf"/>
</dbReference>
<dbReference type="Pfam" id="PF00107">
    <property type="entry name" value="ADH_zinc_N"/>
    <property type="match status" value="1"/>
</dbReference>
<dbReference type="SUPFAM" id="SSF50129">
    <property type="entry name" value="GroES-like"/>
    <property type="match status" value="1"/>
</dbReference>
<reference evidence="3" key="1">
    <citation type="journal article" date="2015" name="Genome Announc.">
        <title>Draft whole-genome sequence of the biocontrol agent Trichoderma harzianum T6776.</title>
        <authorList>
            <person name="Baroncelli R."/>
            <person name="Piaggeschi G."/>
            <person name="Fiorini L."/>
            <person name="Bertolini E."/>
            <person name="Zapparata A."/>
            <person name="Pe M.E."/>
            <person name="Sarrocco S."/>
            <person name="Vannacci G."/>
        </authorList>
    </citation>
    <scope>NUCLEOTIDE SEQUENCE [LARGE SCALE GENOMIC DNA]</scope>
    <source>
        <strain evidence="3">T6776</strain>
    </source>
</reference>
<evidence type="ECO:0000259" key="1">
    <source>
        <dbReference type="SMART" id="SM00829"/>
    </source>
</evidence>
<dbReference type="Proteomes" id="UP000034112">
    <property type="component" value="Unassembled WGS sequence"/>
</dbReference>
<dbReference type="InterPro" id="IPR020843">
    <property type="entry name" value="ER"/>
</dbReference>
<dbReference type="Gene3D" id="3.90.180.10">
    <property type="entry name" value="Medium-chain alcohol dehydrogenases, catalytic domain"/>
    <property type="match status" value="1"/>
</dbReference>
<dbReference type="Pfam" id="PF08240">
    <property type="entry name" value="ADH_N"/>
    <property type="match status" value="1"/>
</dbReference>
<dbReference type="SUPFAM" id="SSF51735">
    <property type="entry name" value="NAD(P)-binding Rossmann-fold domains"/>
    <property type="match status" value="1"/>
</dbReference>
<dbReference type="InterPro" id="IPR013149">
    <property type="entry name" value="ADH-like_C"/>
</dbReference>
<dbReference type="OrthoDB" id="9930022at2759"/>
<evidence type="ECO:0000313" key="2">
    <source>
        <dbReference type="EMBL" id="KKO99200.1"/>
    </source>
</evidence>
<dbReference type="CDD" id="cd08276">
    <property type="entry name" value="MDR7"/>
    <property type="match status" value="1"/>
</dbReference>
<gene>
    <name evidence="2" type="ORF">THAR02_08706</name>
</gene>
<dbReference type="InterPro" id="IPR052711">
    <property type="entry name" value="Zinc_ADH-like"/>
</dbReference>
<dbReference type="InterPro" id="IPR036291">
    <property type="entry name" value="NAD(P)-bd_dom_sf"/>
</dbReference>
<feature type="domain" description="Enoyl reductase (ER)" evidence="1">
    <location>
        <begin position="18"/>
        <end position="345"/>
    </location>
</feature>
<dbReference type="GO" id="GO:0016491">
    <property type="term" value="F:oxidoreductase activity"/>
    <property type="evidence" value="ECO:0007669"/>
    <property type="project" value="InterPro"/>
</dbReference>
<protein>
    <submittedName>
        <fullName evidence="2">Menadione-induced gene-6 protein</fullName>
    </submittedName>
</protein>
<dbReference type="PANTHER" id="PTHR45033">
    <property type="match status" value="1"/>
</dbReference>
<proteinExistence type="predicted"/>
<dbReference type="InterPro" id="IPR013154">
    <property type="entry name" value="ADH-like_N"/>
</dbReference>
<sequence>MTLPSTQKKWVIMGQEKGYDELNFTDGPIPTVGDHGVLVKLHAASLNYRDHMIPKGTYIFHLHLPVVGGSDGAGEVIEVGPKVTKWKKGDRVTTLFNPGHQSGPMTRAIMRNGSIGGSFDGTWQQYGVYEENWLVRLASNLSYLEGASLSDCGLTAWNALYGLKAVKPGDWVLVQGTGGVSLFAIQFAKAGGAKVVATTSSTSKYELLQRLGVDHIVNYSEDKDWGLTARNFTPNEEGFDHILDVGGQETLPHSVKAIKPEGIVTVIGILTGVETKNASILDALLNTCTFRGIHIGSRDQMDDMMAAIDANKIQPVLDKRVFKLEELREGLEYMQARKHTGKVVIEIL</sequence>
<dbReference type="OMA" id="CIVISAH"/>
<organism evidence="2 3">
    <name type="scientific">Trichoderma harzianum</name>
    <name type="common">Hypocrea lixii</name>
    <dbReference type="NCBI Taxonomy" id="5544"/>
    <lineage>
        <taxon>Eukaryota</taxon>
        <taxon>Fungi</taxon>
        <taxon>Dikarya</taxon>
        <taxon>Ascomycota</taxon>
        <taxon>Pezizomycotina</taxon>
        <taxon>Sordariomycetes</taxon>
        <taxon>Hypocreomycetidae</taxon>
        <taxon>Hypocreales</taxon>
        <taxon>Hypocreaceae</taxon>
        <taxon>Trichoderma</taxon>
    </lineage>
</organism>
<dbReference type="AlphaFoldDB" id="A0A0F9X1U4"/>
<comment type="caution">
    <text evidence="2">The sequence shown here is derived from an EMBL/GenBank/DDBJ whole genome shotgun (WGS) entry which is preliminary data.</text>
</comment>
<name>A0A0F9X1U4_TRIHA</name>
<dbReference type="Gene3D" id="3.40.50.720">
    <property type="entry name" value="NAD(P)-binding Rossmann-like Domain"/>
    <property type="match status" value="1"/>
</dbReference>